<reference evidence="7" key="1">
    <citation type="submission" date="2022-04" db="EMBL/GenBank/DDBJ databases">
        <title>A functionally conserved STORR gene fusion in Papaver species that diverged 16.8 million years ago.</title>
        <authorList>
            <person name="Catania T."/>
        </authorList>
    </citation>
    <scope>NUCLEOTIDE SEQUENCE</scope>
    <source>
        <strain evidence="7">S-188037</strain>
    </source>
</reference>
<dbReference type="PANTHER" id="PTHR11097:SF8">
    <property type="entry name" value="EXOSOME COMPLEX COMPONENT RRP42"/>
    <property type="match status" value="1"/>
</dbReference>
<evidence type="ECO:0000256" key="2">
    <source>
        <dbReference type="ARBA" id="ARBA00004604"/>
    </source>
</evidence>
<dbReference type="GO" id="GO:0071038">
    <property type="term" value="P:TRAMP-dependent tRNA surveillance pathway"/>
    <property type="evidence" value="ECO:0007669"/>
    <property type="project" value="TreeGrafter"/>
</dbReference>
<dbReference type="SUPFAM" id="SSF54211">
    <property type="entry name" value="Ribosomal protein S5 domain 2-like"/>
    <property type="match status" value="1"/>
</dbReference>
<accession>A0AAD4SU07</accession>
<dbReference type="EMBL" id="JAJJMB010008870">
    <property type="protein sequence ID" value="KAI3919943.1"/>
    <property type="molecule type" value="Genomic_DNA"/>
</dbReference>
<evidence type="ECO:0000256" key="6">
    <source>
        <dbReference type="ARBA" id="ARBA00042523"/>
    </source>
</evidence>
<dbReference type="InterPro" id="IPR050590">
    <property type="entry name" value="Exosome_comp_Rrp42_subfam"/>
</dbReference>
<comment type="caution">
    <text evidence="7">The sequence shown here is derived from an EMBL/GenBank/DDBJ whole genome shotgun (WGS) entry which is preliminary data.</text>
</comment>
<comment type="similarity">
    <text evidence="3">Belongs to the RNase PH family.</text>
</comment>
<dbReference type="GO" id="GO:0071035">
    <property type="term" value="P:nuclear polyadenylation-dependent rRNA catabolic process"/>
    <property type="evidence" value="ECO:0007669"/>
    <property type="project" value="TreeGrafter"/>
</dbReference>
<dbReference type="GO" id="GO:0034475">
    <property type="term" value="P:U4 snRNA 3'-end processing"/>
    <property type="evidence" value="ECO:0007669"/>
    <property type="project" value="TreeGrafter"/>
</dbReference>
<keyword evidence="4" id="KW-0963">Cytoplasm</keyword>
<dbReference type="GO" id="GO:0005730">
    <property type="term" value="C:nucleolus"/>
    <property type="evidence" value="ECO:0007669"/>
    <property type="project" value="UniProtKB-SubCell"/>
</dbReference>
<keyword evidence="8" id="KW-1185">Reference proteome</keyword>
<dbReference type="GO" id="GO:0034473">
    <property type="term" value="P:U1 snRNA 3'-end processing"/>
    <property type="evidence" value="ECO:0007669"/>
    <property type="project" value="TreeGrafter"/>
</dbReference>
<dbReference type="GO" id="GO:0071028">
    <property type="term" value="P:nuclear mRNA surveillance"/>
    <property type="evidence" value="ECO:0007669"/>
    <property type="project" value="TreeGrafter"/>
</dbReference>
<evidence type="ECO:0000313" key="7">
    <source>
        <dbReference type="EMBL" id="KAI3919943.1"/>
    </source>
</evidence>
<dbReference type="InterPro" id="IPR020568">
    <property type="entry name" value="Ribosomal_Su5_D2-typ_SF"/>
</dbReference>
<evidence type="ECO:0000256" key="4">
    <source>
        <dbReference type="ARBA" id="ARBA00022490"/>
    </source>
</evidence>
<dbReference type="GO" id="GO:0000177">
    <property type="term" value="C:cytoplasmic exosome (RNase complex)"/>
    <property type="evidence" value="ECO:0007669"/>
    <property type="project" value="TreeGrafter"/>
</dbReference>
<organism evidence="7 8">
    <name type="scientific">Papaver atlanticum</name>
    <dbReference type="NCBI Taxonomy" id="357466"/>
    <lineage>
        <taxon>Eukaryota</taxon>
        <taxon>Viridiplantae</taxon>
        <taxon>Streptophyta</taxon>
        <taxon>Embryophyta</taxon>
        <taxon>Tracheophyta</taxon>
        <taxon>Spermatophyta</taxon>
        <taxon>Magnoliopsida</taxon>
        <taxon>Ranunculales</taxon>
        <taxon>Papaveraceae</taxon>
        <taxon>Papaveroideae</taxon>
        <taxon>Papaver</taxon>
    </lineage>
</organism>
<name>A0AAD4SU07_9MAGN</name>
<gene>
    <name evidence="7" type="ORF">MKW98_001199</name>
</gene>
<dbReference type="GO" id="GO:0034476">
    <property type="term" value="P:U5 snRNA 3'-end processing"/>
    <property type="evidence" value="ECO:0007669"/>
    <property type="project" value="TreeGrafter"/>
</dbReference>
<evidence type="ECO:0000256" key="5">
    <source>
        <dbReference type="ARBA" id="ARBA00022835"/>
    </source>
</evidence>
<comment type="subcellular location">
    <subcellularLocation>
        <location evidence="1">Cytoplasm</location>
    </subcellularLocation>
    <subcellularLocation>
        <location evidence="2">Nucleus</location>
        <location evidence="2">Nucleolus</location>
    </subcellularLocation>
</comment>
<dbReference type="GO" id="GO:0016075">
    <property type="term" value="P:rRNA catabolic process"/>
    <property type="evidence" value="ECO:0007669"/>
    <property type="project" value="TreeGrafter"/>
</dbReference>
<dbReference type="GO" id="GO:0000176">
    <property type="term" value="C:nuclear exosome (RNase complex)"/>
    <property type="evidence" value="ECO:0007669"/>
    <property type="project" value="TreeGrafter"/>
</dbReference>
<proteinExistence type="inferred from homology"/>
<dbReference type="GO" id="GO:0000467">
    <property type="term" value="P:exonucleolytic trimming to generate mature 3'-end of 5.8S rRNA from tricistronic rRNA transcript (SSU-rRNA, 5.8S rRNA, LSU-rRNA)"/>
    <property type="evidence" value="ECO:0007669"/>
    <property type="project" value="TreeGrafter"/>
</dbReference>
<sequence>MVGLSSGEKHFIQGGIAQDLRSDGRKRLTYRPISIETGVIPQANGSGATEIIASVKLPLFPSLFRSSKMVLFWVRFQHKKTWNDEDFVPLMVQFQKTFPLITPFKLGFNIIYRFCVKILLEMFTSSWA</sequence>
<protein>
    <recommendedName>
        <fullName evidence="6">Ribosomal RNA-processing protein 42</fullName>
    </recommendedName>
</protein>
<keyword evidence="5" id="KW-0271">Exosome</keyword>
<dbReference type="GO" id="GO:0035925">
    <property type="term" value="F:mRNA 3'-UTR AU-rich region binding"/>
    <property type="evidence" value="ECO:0007669"/>
    <property type="project" value="TreeGrafter"/>
</dbReference>
<evidence type="ECO:0000256" key="3">
    <source>
        <dbReference type="ARBA" id="ARBA00006678"/>
    </source>
</evidence>
<dbReference type="InterPro" id="IPR027408">
    <property type="entry name" value="PNPase/RNase_PH_dom_sf"/>
</dbReference>
<dbReference type="Gene3D" id="3.30.230.70">
    <property type="entry name" value="GHMP Kinase, N-terminal domain"/>
    <property type="match status" value="1"/>
</dbReference>
<dbReference type="Proteomes" id="UP001202328">
    <property type="component" value="Unassembled WGS sequence"/>
</dbReference>
<evidence type="ECO:0000256" key="1">
    <source>
        <dbReference type="ARBA" id="ARBA00004496"/>
    </source>
</evidence>
<evidence type="ECO:0000313" key="8">
    <source>
        <dbReference type="Proteomes" id="UP001202328"/>
    </source>
</evidence>
<dbReference type="AlphaFoldDB" id="A0AAD4SU07"/>
<dbReference type="PANTHER" id="PTHR11097">
    <property type="entry name" value="EXOSOME COMPLEX EXONUCLEASE RIBOSOMAL RNA PROCESSING PROTEIN"/>
    <property type="match status" value="1"/>
</dbReference>